<gene>
    <name evidence="3" type="ORF">SAMCFNEI73_pB0145</name>
</gene>
<dbReference type="Gene3D" id="1.10.287.660">
    <property type="entry name" value="Helix hairpin bin"/>
    <property type="match status" value="1"/>
</dbReference>
<evidence type="ECO:0000256" key="1">
    <source>
        <dbReference type="ARBA" id="ARBA00023231"/>
    </source>
</evidence>
<protein>
    <submittedName>
        <fullName evidence="3">Cyanothece NifK</fullName>
    </submittedName>
</protein>
<organism evidence="3 4">
    <name type="scientific">Sinorhizobium americanum</name>
    <dbReference type="NCBI Taxonomy" id="194963"/>
    <lineage>
        <taxon>Bacteria</taxon>
        <taxon>Pseudomonadati</taxon>
        <taxon>Pseudomonadota</taxon>
        <taxon>Alphaproteobacteria</taxon>
        <taxon>Hyphomicrobiales</taxon>
        <taxon>Rhizobiaceae</taxon>
        <taxon>Sinorhizobium/Ensifer group</taxon>
        <taxon>Sinorhizobium</taxon>
    </lineage>
</organism>
<keyword evidence="1" id="KW-0535">Nitrogen fixation</keyword>
<comment type="similarity">
    <text evidence="2">Belongs to the UPF0437 family.</text>
</comment>
<evidence type="ECO:0000313" key="4">
    <source>
        <dbReference type="Proteomes" id="UP000182306"/>
    </source>
</evidence>
<keyword evidence="4" id="KW-1185">Reference proteome</keyword>
<dbReference type="InterPro" id="IPR029012">
    <property type="entry name" value="Helix_hairpin_bin_sf"/>
</dbReference>
<dbReference type="EMBL" id="CP013109">
    <property type="protein sequence ID" value="APG93345.1"/>
    <property type="molecule type" value="Genomic_DNA"/>
</dbReference>
<dbReference type="AlphaFoldDB" id="A0A1L3LTD5"/>
<sequence length="45" mass="5046">MELHDLAEDLPVDWTEIKAIAEKTFAAFAELDSAKRDLAALENSR</sequence>
<keyword evidence="3" id="KW-0614">Plasmid</keyword>
<dbReference type="InterPro" id="IPR007774">
    <property type="entry name" value="Put_N_fixation"/>
</dbReference>
<geneLocation type="plasmid" evidence="3 4">
    <name>B</name>
</geneLocation>
<accession>A0A1L3LTD5</accession>
<proteinExistence type="inferred from homology"/>
<evidence type="ECO:0000256" key="2">
    <source>
        <dbReference type="ARBA" id="ARBA00044954"/>
    </source>
</evidence>
<name>A0A1L3LTD5_9HYPH</name>
<dbReference type="KEGG" id="same:SAMCFNEI73_pB0145"/>
<reference evidence="3 4" key="1">
    <citation type="submission" date="2015-10" db="EMBL/GenBank/DDBJ databases">
        <title>Genomic differences between typical nodule nitrogen-fixing rhizobial strains and those coming from bean seeds.</title>
        <authorList>
            <person name="Peralta H."/>
            <person name="Aguilar-Vera A."/>
            <person name="Diaz R."/>
            <person name="Mora Y."/>
            <person name="Martinez-Batallar G."/>
            <person name="Salazar E."/>
            <person name="Vargas-Lagunas C."/>
            <person name="Encarnacion S."/>
            <person name="Girard L."/>
            <person name="Mora J."/>
        </authorList>
    </citation>
    <scope>NUCLEOTIDE SEQUENCE [LARGE SCALE GENOMIC DNA]</scope>
    <source>
        <strain evidence="3 4">CFNEI 73</strain>
        <plasmid evidence="3 4">B</plasmid>
    </source>
</reference>
<dbReference type="Proteomes" id="UP000182306">
    <property type="component" value="Plasmid B"/>
</dbReference>
<evidence type="ECO:0000313" key="3">
    <source>
        <dbReference type="EMBL" id="APG93345.1"/>
    </source>
</evidence>
<dbReference type="PIRSF" id="PIRSF037676">
    <property type="entry name" value="DUF683"/>
    <property type="match status" value="1"/>
</dbReference>
<dbReference type="Pfam" id="PF05082">
    <property type="entry name" value="Rop-like"/>
    <property type="match status" value="1"/>
</dbReference>